<feature type="domain" description="Galactokinase N-terminal" evidence="14">
    <location>
        <begin position="9"/>
        <end position="48"/>
    </location>
</feature>
<dbReference type="Pfam" id="PF00288">
    <property type="entry name" value="GHMP_kinases_N"/>
    <property type="match status" value="1"/>
</dbReference>
<keyword evidence="10" id="KW-0119">Carbohydrate metabolism</keyword>
<dbReference type="GO" id="GO:0004335">
    <property type="term" value="F:galactokinase activity"/>
    <property type="evidence" value="ECO:0007669"/>
    <property type="project" value="UniProtKB-UniRule"/>
</dbReference>
<dbReference type="GO" id="GO:0006012">
    <property type="term" value="P:galactose metabolic process"/>
    <property type="evidence" value="ECO:0007669"/>
    <property type="project" value="UniProtKB-UniRule"/>
</dbReference>
<evidence type="ECO:0000256" key="1">
    <source>
        <dbReference type="ARBA" id="ARBA00006566"/>
    </source>
</evidence>
<evidence type="ECO:0000256" key="11">
    <source>
        <dbReference type="NCBIfam" id="TIGR00131"/>
    </source>
</evidence>
<evidence type="ECO:0000256" key="9">
    <source>
        <dbReference type="ARBA" id="ARBA00023144"/>
    </source>
</evidence>
<keyword evidence="2" id="KW-0963">Cytoplasm</keyword>
<proteinExistence type="inferred from homology"/>
<dbReference type="GO" id="GO:0046872">
    <property type="term" value="F:metal ion binding"/>
    <property type="evidence" value="ECO:0007669"/>
    <property type="project" value="UniProtKB-KW"/>
</dbReference>
<dbReference type="InterPro" id="IPR019539">
    <property type="entry name" value="GalKase_N"/>
</dbReference>
<evidence type="ECO:0000256" key="6">
    <source>
        <dbReference type="ARBA" id="ARBA00022777"/>
    </source>
</evidence>
<dbReference type="SUPFAM" id="SSF54211">
    <property type="entry name" value="Ribosomal protein S5 domain 2-like"/>
    <property type="match status" value="1"/>
</dbReference>
<keyword evidence="9" id="KW-0299">Galactose metabolism</keyword>
<dbReference type="AlphaFoldDB" id="A0A257LUW8"/>
<dbReference type="EC" id="2.7.1.6" evidence="11"/>
<keyword evidence="5" id="KW-0547">Nucleotide-binding</keyword>
<gene>
    <name evidence="15" type="primary">galK</name>
    <name evidence="15" type="ORF">CGW93_00865</name>
</gene>
<dbReference type="FunFam" id="3.30.230.10:FF:000017">
    <property type="entry name" value="Galactokinase"/>
    <property type="match status" value="1"/>
</dbReference>
<dbReference type="NCBIfam" id="TIGR00131">
    <property type="entry name" value="gal_kin"/>
    <property type="match status" value="1"/>
</dbReference>
<dbReference type="FunFam" id="3.30.70.890:FF:000001">
    <property type="entry name" value="Galactokinase"/>
    <property type="match status" value="1"/>
</dbReference>
<evidence type="ECO:0000256" key="3">
    <source>
        <dbReference type="ARBA" id="ARBA00022679"/>
    </source>
</evidence>
<dbReference type="InterPro" id="IPR000705">
    <property type="entry name" value="Galactokinase"/>
</dbReference>
<dbReference type="InterPro" id="IPR019741">
    <property type="entry name" value="Galactokinase_CS"/>
</dbReference>
<dbReference type="Pfam" id="PF08544">
    <property type="entry name" value="GHMP_kinases_C"/>
    <property type="match status" value="1"/>
</dbReference>
<keyword evidence="3" id="KW-0808">Transferase</keyword>
<evidence type="ECO:0000256" key="8">
    <source>
        <dbReference type="ARBA" id="ARBA00022842"/>
    </source>
</evidence>
<dbReference type="InterPro" id="IPR013750">
    <property type="entry name" value="GHMP_kinase_C_dom"/>
</dbReference>
<feature type="domain" description="GHMP kinase C-terminal" evidence="13">
    <location>
        <begin position="281"/>
        <end position="347"/>
    </location>
</feature>
<dbReference type="GO" id="GO:0005524">
    <property type="term" value="F:ATP binding"/>
    <property type="evidence" value="ECO:0007669"/>
    <property type="project" value="UniProtKB-UniRule"/>
</dbReference>
<sequence>MDKQTLRDKFLSLYGSGDIVEVSAPGRINLIGEHTDYTGGYVLPAGIQNIQCHLLFRPRHDYQVRLYDAKFDETLEFSLLEITLDPPGSWTNYPKSVALALQEAGYELLGFDGLLYNEVPIGAGISSSASLEVAHAHAFIKSSNLDLPPKRIATLCQRAENKFVGVQCGIMDQMASVLAKPGNFIFLDTHYLTYHYLEFDTTSFTILVIDTKVKRALAASEYNKRRAEAEAGIELLKRHHPEYKLLREVPSHVINKLSLSPTLHKRLKHIVEENLRVLEAESALREGDYIKLGELLFESHESLRHLYEVSCPELNFLVDTGKRLGCLGARLMGAGFGGATIHLLKGDPSSYIQELTHLYEDKFRITPGVYRISL</sequence>
<evidence type="ECO:0000256" key="10">
    <source>
        <dbReference type="ARBA" id="ARBA00023277"/>
    </source>
</evidence>
<dbReference type="PANTHER" id="PTHR10457:SF7">
    <property type="entry name" value="GALACTOKINASE-RELATED"/>
    <property type="match status" value="1"/>
</dbReference>
<dbReference type="PIRSF" id="PIRSF000530">
    <property type="entry name" value="Galactokinase"/>
    <property type="match status" value="1"/>
</dbReference>
<dbReference type="InterPro" id="IPR006204">
    <property type="entry name" value="GHMP_kinase_N_dom"/>
</dbReference>
<dbReference type="Pfam" id="PF10509">
    <property type="entry name" value="GalKase_gal_bdg"/>
    <property type="match status" value="1"/>
</dbReference>
<dbReference type="InterPro" id="IPR020568">
    <property type="entry name" value="Ribosomal_Su5_D2-typ_SF"/>
</dbReference>
<protein>
    <recommendedName>
        <fullName evidence="11">Galactokinase</fullName>
        <ecNumber evidence="11">2.7.1.6</ecNumber>
    </recommendedName>
</protein>
<dbReference type="Gene3D" id="3.30.70.890">
    <property type="entry name" value="GHMP kinase, C-terminal domain"/>
    <property type="match status" value="1"/>
</dbReference>
<keyword evidence="7" id="KW-0067">ATP-binding</keyword>
<dbReference type="PRINTS" id="PR00473">
    <property type="entry name" value="GALCTOKINASE"/>
</dbReference>
<reference evidence="16" key="1">
    <citation type="submission" date="2017-07" db="EMBL/GenBank/DDBJ databases">
        <title>Novel pathways for hydrocarbon cycling and metabolic interdependencies in hydrothermal sediment communities.</title>
        <authorList>
            <person name="Dombrowski N."/>
            <person name="Seitz K."/>
            <person name="Teske A."/>
            <person name="Baker B."/>
        </authorList>
    </citation>
    <scope>NUCLEOTIDE SEQUENCE [LARGE SCALE GENOMIC DNA]</scope>
</reference>
<keyword evidence="8" id="KW-0460">Magnesium</keyword>
<keyword evidence="4" id="KW-0479">Metal-binding</keyword>
<evidence type="ECO:0000259" key="14">
    <source>
        <dbReference type="Pfam" id="PF10509"/>
    </source>
</evidence>
<comment type="caution">
    <text evidence="15">The sequence shown here is derived from an EMBL/GenBank/DDBJ whole genome shotgun (WGS) entry which is preliminary data.</text>
</comment>
<organism evidence="15 16">
    <name type="scientific">candidate division WOR-3 bacterium 4484_18</name>
    <dbReference type="NCBI Taxonomy" id="2020626"/>
    <lineage>
        <taxon>Bacteria</taxon>
        <taxon>Bacteria division WOR-3</taxon>
    </lineage>
</organism>
<dbReference type="Gene3D" id="3.30.230.10">
    <property type="match status" value="1"/>
</dbReference>
<evidence type="ECO:0000256" key="2">
    <source>
        <dbReference type="ARBA" id="ARBA00022490"/>
    </source>
</evidence>
<dbReference type="EMBL" id="NMUJ01000006">
    <property type="protein sequence ID" value="OYV03447.1"/>
    <property type="molecule type" value="Genomic_DNA"/>
</dbReference>
<dbReference type="PRINTS" id="PR00959">
    <property type="entry name" value="MEVGALKINASE"/>
</dbReference>
<dbReference type="InterPro" id="IPR006206">
    <property type="entry name" value="Mevalonate/galactokinase"/>
</dbReference>
<evidence type="ECO:0000256" key="4">
    <source>
        <dbReference type="ARBA" id="ARBA00022723"/>
    </source>
</evidence>
<accession>A0A257LUW8</accession>
<evidence type="ECO:0000256" key="5">
    <source>
        <dbReference type="ARBA" id="ARBA00022741"/>
    </source>
</evidence>
<feature type="domain" description="GHMP kinase N-terminal" evidence="12">
    <location>
        <begin position="92"/>
        <end position="179"/>
    </location>
</feature>
<dbReference type="SUPFAM" id="SSF55060">
    <property type="entry name" value="GHMP Kinase, C-terminal domain"/>
    <property type="match status" value="1"/>
</dbReference>
<evidence type="ECO:0000259" key="12">
    <source>
        <dbReference type="Pfam" id="PF00288"/>
    </source>
</evidence>
<evidence type="ECO:0000256" key="7">
    <source>
        <dbReference type="ARBA" id="ARBA00022840"/>
    </source>
</evidence>
<dbReference type="InterPro" id="IPR014721">
    <property type="entry name" value="Ribsml_uS5_D2-typ_fold_subgr"/>
</dbReference>
<dbReference type="InterPro" id="IPR036554">
    <property type="entry name" value="GHMP_kinase_C_sf"/>
</dbReference>
<evidence type="ECO:0000313" key="15">
    <source>
        <dbReference type="EMBL" id="OYV03447.1"/>
    </source>
</evidence>
<keyword evidence="6 15" id="KW-0418">Kinase</keyword>
<evidence type="ECO:0000313" key="16">
    <source>
        <dbReference type="Proteomes" id="UP000216312"/>
    </source>
</evidence>
<dbReference type="GO" id="GO:0005829">
    <property type="term" value="C:cytosol"/>
    <property type="evidence" value="ECO:0007669"/>
    <property type="project" value="TreeGrafter"/>
</dbReference>
<dbReference type="PROSITE" id="PS00106">
    <property type="entry name" value="GALACTOKINASE"/>
    <property type="match status" value="1"/>
</dbReference>
<comment type="similarity">
    <text evidence="1">Belongs to the GHMP kinase family. GalK subfamily.</text>
</comment>
<dbReference type="PANTHER" id="PTHR10457">
    <property type="entry name" value="MEVALONATE KINASE/GALACTOKINASE"/>
    <property type="match status" value="1"/>
</dbReference>
<evidence type="ECO:0000259" key="13">
    <source>
        <dbReference type="Pfam" id="PF08544"/>
    </source>
</evidence>
<dbReference type="Proteomes" id="UP000216312">
    <property type="component" value="Unassembled WGS sequence"/>
</dbReference>
<name>A0A257LUW8_UNCW3</name>